<comment type="caution">
    <text evidence="2">The sequence shown here is derived from an EMBL/GenBank/DDBJ whole genome shotgun (WGS) entry which is preliminary data.</text>
</comment>
<reference evidence="2 3" key="1">
    <citation type="submission" date="2020-05" db="EMBL/GenBank/DDBJ databases">
        <title>Bremerella alba sp. nov., a novel planctomycete isolated from the surface of the macroalga Fucus spiralis.</title>
        <authorList>
            <person name="Godinho O."/>
            <person name="Botelho R."/>
            <person name="Albuquerque L."/>
            <person name="Wiegand S."/>
            <person name="Da Costa M.S."/>
            <person name="Lobo-Da-Cunha A."/>
            <person name="Jogler C."/>
            <person name="Lage O.M."/>
        </authorList>
    </citation>
    <scope>NUCLEOTIDE SEQUENCE [LARGE SCALE GENOMIC DNA]</scope>
    <source>
        <strain evidence="2 3">FF15</strain>
    </source>
</reference>
<sequence length="151" mass="16581">MHITCLHCGTQLAVVHEGGAAYTEKLDQLVERTEQIEGKVDAMHREQKIAALDREWQAKQESLKVRSKNGIPHLPSKVKGLVSVVLGVFVGMFIFCLGAGASDTGGPGVIFSVIGAAAILLITGSGFWQYQRAEAYEKAKREYGRQRQQLR</sequence>
<evidence type="ECO:0000313" key="2">
    <source>
        <dbReference type="EMBL" id="MBA2113130.1"/>
    </source>
</evidence>
<accession>A0A7V8V1C7</accession>
<keyword evidence="1" id="KW-0812">Transmembrane</keyword>
<dbReference type="EMBL" id="JABRWO010000001">
    <property type="protein sequence ID" value="MBA2113130.1"/>
    <property type="molecule type" value="Genomic_DNA"/>
</dbReference>
<keyword evidence="1" id="KW-0472">Membrane</keyword>
<feature type="transmembrane region" description="Helical" evidence="1">
    <location>
        <begin position="81"/>
        <end position="102"/>
    </location>
</feature>
<gene>
    <name evidence="2" type="ORF">HOV93_02780</name>
</gene>
<name>A0A7V8V1C7_9BACT</name>
<dbReference type="AlphaFoldDB" id="A0A7V8V1C7"/>
<proteinExistence type="predicted"/>
<keyword evidence="1" id="KW-1133">Transmembrane helix</keyword>
<evidence type="ECO:0000313" key="3">
    <source>
        <dbReference type="Proteomes" id="UP000551616"/>
    </source>
</evidence>
<feature type="transmembrane region" description="Helical" evidence="1">
    <location>
        <begin position="108"/>
        <end position="128"/>
    </location>
</feature>
<organism evidence="2 3">
    <name type="scientific">Bremerella alba</name>
    <dbReference type="NCBI Taxonomy" id="980252"/>
    <lineage>
        <taxon>Bacteria</taxon>
        <taxon>Pseudomonadati</taxon>
        <taxon>Planctomycetota</taxon>
        <taxon>Planctomycetia</taxon>
        <taxon>Pirellulales</taxon>
        <taxon>Pirellulaceae</taxon>
        <taxon>Bremerella</taxon>
    </lineage>
</organism>
<dbReference type="Proteomes" id="UP000551616">
    <property type="component" value="Unassembled WGS sequence"/>
</dbReference>
<protein>
    <submittedName>
        <fullName evidence="2">Uncharacterized protein</fullName>
    </submittedName>
</protein>
<keyword evidence="3" id="KW-1185">Reference proteome</keyword>
<evidence type="ECO:0000256" key="1">
    <source>
        <dbReference type="SAM" id="Phobius"/>
    </source>
</evidence>